<dbReference type="NCBIfam" id="TIGR00959">
    <property type="entry name" value="ffh"/>
    <property type="match status" value="1"/>
</dbReference>
<evidence type="ECO:0000256" key="7">
    <source>
        <dbReference type="ARBA" id="ARBA00023274"/>
    </source>
</evidence>
<dbReference type="SUPFAM" id="SSF52540">
    <property type="entry name" value="P-loop containing nucleoside triphosphate hydrolases"/>
    <property type="match status" value="1"/>
</dbReference>
<dbReference type="GO" id="GO:0003924">
    <property type="term" value="F:GTPase activity"/>
    <property type="evidence" value="ECO:0007669"/>
    <property type="project" value="UniProtKB-UniRule"/>
</dbReference>
<dbReference type="GO" id="GO:0005525">
    <property type="term" value="F:GTP binding"/>
    <property type="evidence" value="ECO:0007669"/>
    <property type="project" value="UniProtKB-UniRule"/>
</dbReference>
<dbReference type="Gene3D" id="1.20.120.140">
    <property type="entry name" value="Signal recognition particle SRP54, nucleotide-binding domain"/>
    <property type="match status" value="1"/>
</dbReference>
<feature type="binding site" evidence="9">
    <location>
        <begin position="107"/>
        <end position="114"/>
    </location>
    <ligand>
        <name>GTP</name>
        <dbReference type="ChEBI" id="CHEBI:37565"/>
    </ligand>
</feature>
<dbReference type="HOGENOM" id="CLU_009301_6_0_3"/>
<dbReference type="BioCyc" id="PMAR59922:G1G80-1700-MONOMER"/>
<dbReference type="Gene3D" id="3.40.50.300">
    <property type="entry name" value="P-loop containing nucleotide triphosphate hydrolases"/>
    <property type="match status" value="1"/>
</dbReference>
<dbReference type="InterPro" id="IPR004125">
    <property type="entry name" value="Signal_recog_particle_SRP54_M"/>
</dbReference>
<dbReference type="PANTHER" id="PTHR11564:SF5">
    <property type="entry name" value="SIGNAL RECOGNITION PARTICLE SUBUNIT SRP54"/>
    <property type="match status" value="1"/>
</dbReference>
<dbReference type="GO" id="GO:0008312">
    <property type="term" value="F:7S RNA binding"/>
    <property type="evidence" value="ECO:0007669"/>
    <property type="project" value="InterPro"/>
</dbReference>
<dbReference type="InterPro" id="IPR027417">
    <property type="entry name" value="P-loop_NTPase"/>
</dbReference>
<keyword evidence="5 9" id="KW-0342">GTP-binding</keyword>
<proteinExistence type="inferred from homology"/>
<evidence type="ECO:0000256" key="6">
    <source>
        <dbReference type="ARBA" id="ARBA00023135"/>
    </source>
</evidence>
<keyword evidence="9" id="KW-0963">Cytoplasm</keyword>
<evidence type="ECO:0000313" key="12">
    <source>
        <dbReference type="EMBL" id="ABM78698.1"/>
    </source>
</evidence>
<dbReference type="InterPro" id="IPR004780">
    <property type="entry name" value="SRP"/>
</dbReference>
<evidence type="ECO:0000256" key="10">
    <source>
        <dbReference type="SAM" id="MobiDB-lite"/>
    </source>
</evidence>
<dbReference type="RefSeq" id="WP_011826579.1">
    <property type="nucleotide sequence ID" value="NC_008820.1"/>
</dbReference>
<dbReference type="EC" id="3.6.5.4" evidence="9"/>
<reference evidence="12 13" key="1">
    <citation type="journal article" date="2007" name="PLoS Genet.">
        <title>Patterns and implications of gene gain and loss in the evolution of Prochlorococcus.</title>
        <authorList>
            <person name="Kettler G.C."/>
            <person name="Martiny A.C."/>
            <person name="Huang K."/>
            <person name="Zucker J."/>
            <person name="Coleman M.L."/>
            <person name="Rodrigue S."/>
            <person name="Chen F."/>
            <person name="Lapidus A."/>
            <person name="Ferriera S."/>
            <person name="Johnson J."/>
            <person name="Steglich C."/>
            <person name="Church G.M."/>
            <person name="Richardson P."/>
            <person name="Chisholm S.W."/>
        </authorList>
    </citation>
    <scope>NUCLEOTIDE SEQUENCE [LARGE SCALE GENOMIC DNA]</scope>
    <source>
        <strain evidence="12 13">MIT 9303</strain>
    </source>
</reference>
<dbReference type="PANTHER" id="PTHR11564">
    <property type="entry name" value="SIGNAL RECOGNITION PARTICLE 54K PROTEIN SRP54"/>
    <property type="match status" value="1"/>
</dbReference>
<evidence type="ECO:0000256" key="5">
    <source>
        <dbReference type="ARBA" id="ARBA00023134"/>
    </source>
</evidence>
<comment type="domain">
    <text evidence="9">Composed of three domains: the N-terminal N domain, which is responsible for interactions with the ribosome, the central G domain, which binds GTP, and the C-terminal M domain, which binds the RNA and the signal sequence of the RNC.</text>
</comment>
<evidence type="ECO:0000313" key="13">
    <source>
        <dbReference type="Proteomes" id="UP000002274"/>
    </source>
</evidence>
<dbReference type="PROSITE" id="PS00300">
    <property type="entry name" value="SRP54"/>
    <property type="match status" value="1"/>
</dbReference>
<evidence type="ECO:0000256" key="9">
    <source>
        <dbReference type="HAMAP-Rule" id="MF_00306"/>
    </source>
</evidence>
<evidence type="ECO:0000259" key="11">
    <source>
        <dbReference type="PROSITE" id="PS00300"/>
    </source>
</evidence>
<keyword evidence="4 9" id="KW-0694">RNA-binding</keyword>
<dbReference type="CDD" id="cd18539">
    <property type="entry name" value="SRP_G"/>
    <property type="match status" value="1"/>
</dbReference>
<accession>A2CB38</accession>
<keyword evidence="2 9" id="KW-0547">Nucleotide-binding</keyword>
<dbReference type="InterPro" id="IPR003593">
    <property type="entry name" value="AAA+_ATPase"/>
</dbReference>
<feature type="region of interest" description="Disordered" evidence="10">
    <location>
        <begin position="382"/>
        <end position="412"/>
    </location>
</feature>
<evidence type="ECO:0000256" key="1">
    <source>
        <dbReference type="ARBA" id="ARBA00005450"/>
    </source>
</evidence>
<keyword evidence="3 9" id="KW-0378">Hydrolase</keyword>
<dbReference type="STRING" id="59922.P9303_19561"/>
<dbReference type="SUPFAM" id="SSF47446">
    <property type="entry name" value="Signal peptide-binding domain"/>
    <property type="match status" value="1"/>
</dbReference>
<keyword evidence="6 9" id="KW-0733">Signal recognition particle</keyword>
<dbReference type="SMART" id="SM00963">
    <property type="entry name" value="SRP54_N"/>
    <property type="match status" value="1"/>
</dbReference>
<comment type="similarity">
    <text evidence="1 9">Belongs to the GTP-binding SRP family. SRP54 subfamily.</text>
</comment>
<organism evidence="12 13">
    <name type="scientific">Prochlorococcus marinus (strain MIT 9303)</name>
    <dbReference type="NCBI Taxonomy" id="59922"/>
    <lineage>
        <taxon>Bacteria</taxon>
        <taxon>Bacillati</taxon>
        <taxon>Cyanobacteriota</taxon>
        <taxon>Cyanophyceae</taxon>
        <taxon>Synechococcales</taxon>
        <taxon>Prochlorococcaceae</taxon>
        <taxon>Prochlorococcus</taxon>
    </lineage>
</organism>
<dbReference type="Pfam" id="PF00448">
    <property type="entry name" value="SRP54"/>
    <property type="match status" value="1"/>
</dbReference>
<sequence length="494" mass="52770">MFEELSARFEDAVKGLRGQAKISDTNVEDALKQVRRALLGADVSLEVVREFVDEVRQKAVGAEVVRGVTPDQKFVQVVHQQLVEVMGGDNAPMAEAKDSPTVVLMAGLQGAGKTTATAKLGLHLKDQGQRPLMVAADVYRPAAIDQLRTLGEQIGVDVFSLGDDVKPEEIAAAGLAKAREEGFDTLLVDTAGRLQIDTEMMEEMVRIRSAVEPDEVLLVVDSMIGQEAAELTRAFHDKVGITGSVLTKLDGDSRGGAALSIRKVSGQPIKFIGTGEKVEALQPFHPERMASRILGMGDVLTLVEKAQKEVELADVEKMQKKLQEASFDFSDFLQQTRLIKRMGSLGGLIKMMPGMNKLDDGMLKQGEQQLKRIEAMIGSMTADERKQPELLASQPSRRRRIAGGSGHSPADVDKVLADFQKMRGFMQQMSKGGGMPGMPGMPGMGGGLPGMGGAGGGMPGMGGAGMPEPASGGRGGGSPRRQRPVKKKKGFGEL</sequence>
<keyword evidence="7 9" id="KW-0687">Ribonucleoprotein</keyword>
<protein>
    <recommendedName>
        <fullName evidence="9">Signal recognition particle protein</fullName>
        <ecNumber evidence="9">3.6.5.4</ecNumber>
    </recommendedName>
    <alternativeName>
        <fullName evidence="9">Fifty-four homolog</fullName>
    </alternativeName>
</protein>
<dbReference type="SMART" id="SM00962">
    <property type="entry name" value="SRP54"/>
    <property type="match status" value="1"/>
</dbReference>
<feature type="compositionally biased region" description="Basic residues" evidence="10">
    <location>
        <begin position="480"/>
        <end position="494"/>
    </location>
</feature>
<evidence type="ECO:0000256" key="3">
    <source>
        <dbReference type="ARBA" id="ARBA00022801"/>
    </source>
</evidence>
<dbReference type="Pfam" id="PF02978">
    <property type="entry name" value="SRP_SPB"/>
    <property type="match status" value="1"/>
</dbReference>
<dbReference type="HAMAP" id="MF_00306">
    <property type="entry name" value="SRP54"/>
    <property type="match status" value="1"/>
</dbReference>
<dbReference type="GO" id="GO:0048500">
    <property type="term" value="C:signal recognition particle"/>
    <property type="evidence" value="ECO:0007669"/>
    <property type="project" value="UniProtKB-UniRule"/>
</dbReference>
<evidence type="ECO:0000256" key="4">
    <source>
        <dbReference type="ARBA" id="ARBA00022884"/>
    </source>
</evidence>
<dbReference type="SMART" id="SM00382">
    <property type="entry name" value="AAA"/>
    <property type="match status" value="1"/>
</dbReference>
<dbReference type="InterPro" id="IPR000897">
    <property type="entry name" value="SRP54_GTPase_dom"/>
</dbReference>
<evidence type="ECO:0000256" key="2">
    <source>
        <dbReference type="ARBA" id="ARBA00022741"/>
    </source>
</evidence>
<dbReference type="AlphaFoldDB" id="A2CB38"/>
<feature type="domain" description="SRP54-type proteins GTP-binding" evidence="11">
    <location>
        <begin position="268"/>
        <end position="281"/>
    </location>
</feature>
<dbReference type="FunFam" id="3.40.50.300:FF:000022">
    <property type="entry name" value="Signal recognition particle 54 kDa subunit"/>
    <property type="match status" value="1"/>
</dbReference>
<dbReference type="Proteomes" id="UP000002274">
    <property type="component" value="Chromosome"/>
</dbReference>
<comment type="catalytic activity">
    <reaction evidence="8 9">
        <text>GTP + H2O = GDP + phosphate + H(+)</text>
        <dbReference type="Rhea" id="RHEA:19669"/>
        <dbReference type="ChEBI" id="CHEBI:15377"/>
        <dbReference type="ChEBI" id="CHEBI:15378"/>
        <dbReference type="ChEBI" id="CHEBI:37565"/>
        <dbReference type="ChEBI" id="CHEBI:43474"/>
        <dbReference type="ChEBI" id="CHEBI:58189"/>
        <dbReference type="EC" id="3.6.5.4"/>
    </reaction>
</comment>
<feature type="region of interest" description="Disordered" evidence="10">
    <location>
        <begin position="449"/>
        <end position="494"/>
    </location>
</feature>
<dbReference type="Gene3D" id="1.10.260.30">
    <property type="entry name" value="Signal recognition particle, SRP54 subunit, M-domain"/>
    <property type="match status" value="1"/>
</dbReference>
<gene>
    <name evidence="9 12" type="primary">ffh</name>
    <name evidence="12" type="ordered locus">P9303_19561</name>
</gene>
<comment type="function">
    <text evidence="9">Involved in targeting and insertion of nascent membrane proteins into the cytoplasmic membrane. Binds to the hydrophobic signal sequence of the ribosome-nascent chain (RNC) as it emerges from the ribosomes. The SRP-RNC complex is then targeted to the cytoplasmic membrane where it interacts with the SRP receptor FtsY.</text>
</comment>
<feature type="binding site" evidence="9">
    <location>
        <begin position="189"/>
        <end position="193"/>
    </location>
    <ligand>
        <name>GTP</name>
        <dbReference type="ChEBI" id="CHEBI:37565"/>
    </ligand>
</feature>
<dbReference type="GO" id="GO:0006614">
    <property type="term" value="P:SRP-dependent cotranslational protein targeting to membrane"/>
    <property type="evidence" value="ECO:0007669"/>
    <property type="project" value="InterPro"/>
</dbReference>
<feature type="compositionally biased region" description="Gly residues" evidence="10">
    <location>
        <begin position="449"/>
        <end position="465"/>
    </location>
</feature>
<dbReference type="EMBL" id="CP000554">
    <property type="protein sequence ID" value="ABM78698.1"/>
    <property type="molecule type" value="Genomic_DNA"/>
</dbReference>
<evidence type="ECO:0000256" key="8">
    <source>
        <dbReference type="ARBA" id="ARBA00048027"/>
    </source>
</evidence>
<feature type="binding site" evidence="9">
    <location>
        <begin position="247"/>
        <end position="250"/>
    </location>
    <ligand>
        <name>GTP</name>
        <dbReference type="ChEBI" id="CHEBI:37565"/>
    </ligand>
</feature>
<dbReference type="Pfam" id="PF02881">
    <property type="entry name" value="SRP54_N"/>
    <property type="match status" value="1"/>
</dbReference>
<dbReference type="KEGG" id="pmf:P9303_19561"/>
<dbReference type="InterPro" id="IPR013822">
    <property type="entry name" value="Signal_recog_particl_SRP54_hlx"/>
</dbReference>
<comment type="subcellular location">
    <subcellularLocation>
        <location evidence="9">Cytoplasm</location>
    </subcellularLocation>
    <text evidence="9">The SRP-RNC complex is targeted to the cytoplasmic membrane.</text>
</comment>
<dbReference type="InterPro" id="IPR036891">
    <property type="entry name" value="Signal_recog_part_SRP54_M_sf"/>
</dbReference>
<dbReference type="InterPro" id="IPR042101">
    <property type="entry name" value="SRP54_N_sf"/>
</dbReference>
<comment type="subunit">
    <text evidence="9">Part of the signal recognition particle protein translocation system, which is composed of SRP and FtsY.</text>
</comment>
<name>A2CB38_PROM3</name>
<dbReference type="InterPro" id="IPR022941">
    <property type="entry name" value="SRP54"/>
</dbReference>